<dbReference type="SUPFAM" id="SSF47090">
    <property type="entry name" value="PGBD-like"/>
    <property type="match status" value="1"/>
</dbReference>
<feature type="region of interest" description="Disordered" evidence="1">
    <location>
        <begin position="398"/>
        <end position="418"/>
    </location>
</feature>
<dbReference type="InterPro" id="IPR011055">
    <property type="entry name" value="Dup_hybrid_motif"/>
</dbReference>
<evidence type="ECO:0000313" key="4">
    <source>
        <dbReference type="Proteomes" id="UP001160550"/>
    </source>
</evidence>
<organism evidence="3 4">
    <name type="scientific">Luteimonas composti</name>
    <dbReference type="NCBI Taxonomy" id="398257"/>
    <lineage>
        <taxon>Bacteria</taxon>
        <taxon>Pseudomonadati</taxon>
        <taxon>Pseudomonadota</taxon>
        <taxon>Gammaproteobacteria</taxon>
        <taxon>Lysobacterales</taxon>
        <taxon>Lysobacteraceae</taxon>
        <taxon>Luteimonas</taxon>
    </lineage>
</organism>
<protein>
    <submittedName>
        <fullName evidence="3">Peptidoglycan-binding protein</fullName>
    </submittedName>
</protein>
<dbReference type="EMBL" id="JARYGX010000021">
    <property type="protein sequence ID" value="MDH7453520.1"/>
    <property type="molecule type" value="Genomic_DNA"/>
</dbReference>
<feature type="domain" description="Peptidoglycan binding-like" evidence="2">
    <location>
        <begin position="235"/>
        <end position="291"/>
    </location>
</feature>
<dbReference type="RefSeq" id="WP_280942742.1">
    <property type="nucleotide sequence ID" value="NZ_JARYGX010000021.1"/>
</dbReference>
<accession>A0ABT6MT54</accession>
<dbReference type="Gene3D" id="1.10.101.10">
    <property type="entry name" value="PGBD-like superfamily/PGBD"/>
    <property type="match status" value="1"/>
</dbReference>
<dbReference type="InterPro" id="IPR036366">
    <property type="entry name" value="PGBDSf"/>
</dbReference>
<comment type="caution">
    <text evidence="3">The sequence shown here is derived from an EMBL/GenBank/DDBJ whole genome shotgun (WGS) entry which is preliminary data.</text>
</comment>
<evidence type="ECO:0000313" key="3">
    <source>
        <dbReference type="EMBL" id="MDH7453520.1"/>
    </source>
</evidence>
<sequence length="418" mass="45027">MSPEGGSGHRVLQLGAPDAHGNQTNIPVTGLESLVTHHPKGNRHAAMIDGVIVGVESRTKRSYAYIGGEFQEIETRRTDEYGALAPDQVLLIKDFIIESRGAGDAGWSRQLDVPSPISGTISRRDDRNGLVEISNESGEVIARMRHLSGIEVNAGDDVSYGQPLGTQDNLGLGLPPGRAVHVHMEIDTRHYAQFERYVADLVEGRLLHTAPSRGGSQELAVAHDGTFRLGESHARIGVLQQVMHGEGYRAAGGGPLDRDGVYRASMQGALLDFQRAHGLPQTGDIDPATLRLAPAPRPRERDLADHFEPGRPLPRQADQATAPGHRDHPDHRHRLPPEAEAPVNRQGARPASTGLLDRLLPALDGGDPGAVARALSDLARSEEMQAWLRQGHVALELQQPQAAAGRDHARAPEPLPQG</sequence>
<reference evidence="3" key="1">
    <citation type="journal article" date="2007" name="Int. J. Syst. Evol. Microbiol.">
        <title>Luteimonas composti sp. nov., a moderately thermophilic bacterium isolated from food waste.</title>
        <authorList>
            <person name="Young C.C."/>
            <person name="Kampfer P."/>
            <person name="Chen W.M."/>
            <person name="Yen W.S."/>
            <person name="Arun A.B."/>
            <person name="Lai W.A."/>
            <person name="Shen F.T."/>
            <person name="Rekha P.D."/>
            <person name="Lin K.Y."/>
            <person name="Chou J.H."/>
        </authorList>
    </citation>
    <scope>NUCLEOTIDE SEQUENCE</scope>
    <source>
        <strain evidence="3">CC-YY355</strain>
    </source>
</reference>
<name>A0ABT6MT54_9GAMM</name>
<dbReference type="InterPro" id="IPR036365">
    <property type="entry name" value="PGBD-like_sf"/>
</dbReference>
<dbReference type="Pfam" id="PF01471">
    <property type="entry name" value="PG_binding_1"/>
    <property type="match status" value="1"/>
</dbReference>
<dbReference type="InterPro" id="IPR002477">
    <property type="entry name" value="Peptidoglycan-bd-like"/>
</dbReference>
<evidence type="ECO:0000259" key="2">
    <source>
        <dbReference type="Pfam" id="PF01471"/>
    </source>
</evidence>
<dbReference type="Gene3D" id="2.70.70.10">
    <property type="entry name" value="Glucose Permease (Domain IIA)"/>
    <property type="match status" value="1"/>
</dbReference>
<gene>
    <name evidence="3" type="ORF">QF205_10645</name>
</gene>
<dbReference type="Proteomes" id="UP001160550">
    <property type="component" value="Unassembled WGS sequence"/>
</dbReference>
<feature type="region of interest" description="Disordered" evidence="1">
    <location>
        <begin position="300"/>
        <end position="350"/>
    </location>
</feature>
<feature type="region of interest" description="Disordered" evidence="1">
    <location>
        <begin position="1"/>
        <end position="23"/>
    </location>
</feature>
<proteinExistence type="predicted"/>
<feature type="compositionally biased region" description="Basic and acidic residues" evidence="1">
    <location>
        <begin position="300"/>
        <end position="309"/>
    </location>
</feature>
<evidence type="ECO:0000256" key="1">
    <source>
        <dbReference type="SAM" id="MobiDB-lite"/>
    </source>
</evidence>
<keyword evidence="4" id="KW-1185">Reference proteome</keyword>
<reference evidence="3" key="2">
    <citation type="submission" date="2023-04" db="EMBL/GenBank/DDBJ databases">
        <authorList>
            <person name="Sun J.-Q."/>
        </authorList>
    </citation>
    <scope>NUCLEOTIDE SEQUENCE</scope>
    <source>
        <strain evidence="3">CC-YY355</strain>
    </source>
</reference>